<dbReference type="SUPFAM" id="SSF143100">
    <property type="entry name" value="TTHA1013/TTHA0281-like"/>
    <property type="match status" value="1"/>
</dbReference>
<evidence type="ECO:0000313" key="2">
    <source>
        <dbReference type="Proteomes" id="UP000018895"/>
    </source>
</evidence>
<keyword evidence="2" id="KW-1185">Reference proteome</keyword>
<organism evidence="1 2">
    <name type="scientific">Halalkalibacter hemicellulosilyticusJCM 9152</name>
    <dbReference type="NCBI Taxonomy" id="1236971"/>
    <lineage>
        <taxon>Bacteria</taxon>
        <taxon>Bacillati</taxon>
        <taxon>Bacillota</taxon>
        <taxon>Bacilli</taxon>
        <taxon>Bacillales</taxon>
        <taxon>Bacillaceae</taxon>
        <taxon>Halalkalibacter</taxon>
    </lineage>
</organism>
<comment type="caution">
    <text evidence="1">The sequence shown here is derived from an EMBL/GenBank/DDBJ whole genome shotgun (WGS) entry which is preliminary data.</text>
</comment>
<dbReference type="RefSeq" id="WP_035346681.1">
    <property type="nucleotide sequence ID" value="NZ_BAUU01000035.1"/>
</dbReference>
<dbReference type="Proteomes" id="UP000018895">
    <property type="component" value="Unassembled WGS sequence"/>
</dbReference>
<accession>W4QL58</accession>
<name>W4QL58_9BACI</name>
<protein>
    <recommendedName>
        <fullName evidence="3">HicB-like antitoxin of toxin-antitoxin system domain-containing protein</fullName>
    </recommendedName>
</protein>
<reference evidence="1" key="1">
    <citation type="journal article" date="2014" name="Genome Announc.">
        <title>Draft Genome Sequences of Three Alkaliphilic Bacillus Strains, Bacillus wakoensis JCM 9140T, Bacillus akibai JCM 9157T, and Bacillus hemicellulosilyticus JCM 9152T.</title>
        <authorList>
            <person name="Yuki M."/>
            <person name="Oshima K."/>
            <person name="Suda W."/>
            <person name="Oshida Y."/>
            <person name="Kitamura K."/>
            <person name="Iida T."/>
            <person name="Hattori M."/>
            <person name="Ohkuma M."/>
        </authorList>
    </citation>
    <scope>NUCLEOTIDE SEQUENCE [LARGE SCALE GENOMIC DNA]</scope>
    <source>
        <strain evidence="1">JCM 9152</strain>
    </source>
</reference>
<evidence type="ECO:0000313" key="1">
    <source>
        <dbReference type="EMBL" id="GAE32373.1"/>
    </source>
</evidence>
<proteinExistence type="predicted"/>
<dbReference type="InterPro" id="IPR035069">
    <property type="entry name" value="TTHA1013/TTHA0281-like"/>
</dbReference>
<dbReference type="AlphaFoldDB" id="W4QL58"/>
<sequence>MKYRPSDFHWNIRKVLNWMGQREIMIEIVDLDDCVSFGRTVKDAKNDLEEALYQWIRKNGIDQLPEVRETAQLIYIEKEMEKEEFDRINEEIKEMKL</sequence>
<dbReference type="STRING" id="1236971.JCM9152_3907"/>
<evidence type="ECO:0008006" key="3">
    <source>
        <dbReference type="Google" id="ProtNLM"/>
    </source>
</evidence>
<dbReference type="EMBL" id="BAUU01000035">
    <property type="protein sequence ID" value="GAE32373.1"/>
    <property type="molecule type" value="Genomic_DNA"/>
</dbReference>
<dbReference type="Gene3D" id="3.30.160.250">
    <property type="match status" value="1"/>
</dbReference>
<gene>
    <name evidence="1" type="ORF">JCM9152_3907</name>
</gene>